<keyword evidence="3" id="KW-1185">Reference proteome</keyword>
<reference evidence="2 3" key="1">
    <citation type="journal article" date="2024" name="Commun. Biol.">
        <title>Comparative genomic analysis of thermophilic fungi reveals convergent evolutionary adaptations and gene losses.</title>
        <authorList>
            <person name="Steindorff A.S."/>
            <person name="Aguilar-Pontes M.V."/>
            <person name="Robinson A.J."/>
            <person name="Andreopoulos B."/>
            <person name="LaButti K."/>
            <person name="Kuo A."/>
            <person name="Mondo S."/>
            <person name="Riley R."/>
            <person name="Otillar R."/>
            <person name="Haridas S."/>
            <person name="Lipzen A."/>
            <person name="Grimwood J."/>
            <person name="Schmutz J."/>
            <person name="Clum A."/>
            <person name="Reid I.D."/>
            <person name="Moisan M.C."/>
            <person name="Butler G."/>
            <person name="Nguyen T.T.M."/>
            <person name="Dewar K."/>
            <person name="Conant G."/>
            <person name="Drula E."/>
            <person name="Henrissat B."/>
            <person name="Hansel C."/>
            <person name="Singer S."/>
            <person name="Hutchinson M.I."/>
            <person name="de Vries R.P."/>
            <person name="Natvig D.O."/>
            <person name="Powell A.J."/>
            <person name="Tsang A."/>
            <person name="Grigoriev I.V."/>
        </authorList>
    </citation>
    <scope>NUCLEOTIDE SEQUENCE [LARGE SCALE GENOMIC DNA]</scope>
    <source>
        <strain evidence="2 3">CBS 494.80</strain>
    </source>
</reference>
<evidence type="ECO:0000313" key="2">
    <source>
        <dbReference type="EMBL" id="KAL2061936.1"/>
    </source>
</evidence>
<protein>
    <recommendedName>
        <fullName evidence="4">RRM domain-containing protein</fullName>
    </recommendedName>
</protein>
<name>A0ABR4BXT0_9HELO</name>
<accession>A0ABR4BXT0</accession>
<sequence length="432" mass="48429">MSSNMTTPSVNMMASNNWAEERFDDMGILRFSTDGRPLEYAVRAPIKNPNWYLIRRLKMAPFNVIAKTLPEAERVLFLEKEEALLDILEERKTLAMYIEEIKSTRRWYGLKFHFRNLVVDSDDMEDGNISTTSPSSLVWLDSPKDRPNPSNGPPFGDQDATTTNDRRESPAAARDSSDGPSDDADDDSATPVANGNMVLFQSNPFRPSYAINGARPPTNPAIAQLAVNIGVGIQPNYEGEVTDAHLADRLCPENMNTSVYIKYVDPASTAQDIFDCVREGGIFKYSRQEPTGDYTTAAVTVTFKHRQAAQRFISRAQTEHLQIRGRNVQVIPSLNPSWGIEPGRAYQTRVLEVVAPAENLDGVSLEAELHNNIRFNLVKREEWTQDGYKTIHFHFESIHAQSRAAAMYLKRTHSIPGLTYQFVADPCALDGP</sequence>
<organism evidence="2 3">
    <name type="scientific">Oculimacula yallundae</name>
    <dbReference type="NCBI Taxonomy" id="86028"/>
    <lineage>
        <taxon>Eukaryota</taxon>
        <taxon>Fungi</taxon>
        <taxon>Dikarya</taxon>
        <taxon>Ascomycota</taxon>
        <taxon>Pezizomycotina</taxon>
        <taxon>Leotiomycetes</taxon>
        <taxon>Helotiales</taxon>
        <taxon>Ploettnerulaceae</taxon>
        <taxon>Oculimacula</taxon>
    </lineage>
</organism>
<comment type="caution">
    <text evidence="2">The sequence shown here is derived from an EMBL/GenBank/DDBJ whole genome shotgun (WGS) entry which is preliminary data.</text>
</comment>
<gene>
    <name evidence="2" type="ORF">VTL71DRAFT_7314</name>
</gene>
<feature type="region of interest" description="Disordered" evidence="1">
    <location>
        <begin position="123"/>
        <end position="194"/>
    </location>
</feature>
<dbReference type="Proteomes" id="UP001595075">
    <property type="component" value="Unassembled WGS sequence"/>
</dbReference>
<evidence type="ECO:0008006" key="4">
    <source>
        <dbReference type="Google" id="ProtNLM"/>
    </source>
</evidence>
<dbReference type="EMBL" id="JAZHXI010000018">
    <property type="protein sequence ID" value="KAL2061936.1"/>
    <property type="molecule type" value="Genomic_DNA"/>
</dbReference>
<proteinExistence type="predicted"/>
<evidence type="ECO:0000256" key="1">
    <source>
        <dbReference type="SAM" id="MobiDB-lite"/>
    </source>
</evidence>
<evidence type="ECO:0000313" key="3">
    <source>
        <dbReference type="Proteomes" id="UP001595075"/>
    </source>
</evidence>